<dbReference type="InterPro" id="IPR047057">
    <property type="entry name" value="MerR_fam"/>
</dbReference>
<protein>
    <submittedName>
        <fullName evidence="3">MerR family transcriptional regulator</fullName>
    </submittedName>
</protein>
<dbReference type="PROSITE" id="PS50937">
    <property type="entry name" value="HTH_MERR_2"/>
    <property type="match status" value="1"/>
</dbReference>
<accession>A0A917VGZ7</accession>
<evidence type="ECO:0000259" key="2">
    <source>
        <dbReference type="PROSITE" id="PS50937"/>
    </source>
</evidence>
<dbReference type="EMBL" id="BMPQ01000009">
    <property type="protein sequence ID" value="GGK76871.1"/>
    <property type="molecule type" value="Genomic_DNA"/>
</dbReference>
<dbReference type="PANTHER" id="PTHR30204">
    <property type="entry name" value="REDOX-CYCLING DRUG-SENSING TRANSCRIPTIONAL ACTIVATOR SOXR"/>
    <property type="match status" value="1"/>
</dbReference>
<dbReference type="Proteomes" id="UP000637788">
    <property type="component" value="Unassembled WGS sequence"/>
</dbReference>
<dbReference type="Gene3D" id="1.10.1660.10">
    <property type="match status" value="1"/>
</dbReference>
<evidence type="ECO:0000313" key="4">
    <source>
        <dbReference type="Proteomes" id="UP000637788"/>
    </source>
</evidence>
<dbReference type="PRINTS" id="PR00040">
    <property type="entry name" value="HTHMERR"/>
</dbReference>
<evidence type="ECO:0000256" key="1">
    <source>
        <dbReference type="ARBA" id="ARBA00023125"/>
    </source>
</evidence>
<dbReference type="SUPFAM" id="SSF46955">
    <property type="entry name" value="Putative DNA-binding domain"/>
    <property type="match status" value="1"/>
</dbReference>
<dbReference type="GO" id="GO:0003677">
    <property type="term" value="F:DNA binding"/>
    <property type="evidence" value="ECO:0007669"/>
    <property type="project" value="UniProtKB-KW"/>
</dbReference>
<reference evidence="3" key="2">
    <citation type="submission" date="2020-09" db="EMBL/GenBank/DDBJ databases">
        <authorList>
            <person name="Sun Q."/>
            <person name="Ohkuma M."/>
        </authorList>
    </citation>
    <scope>NUCLEOTIDE SEQUENCE</scope>
    <source>
        <strain evidence="3">JCM 3035</strain>
    </source>
</reference>
<reference evidence="3" key="1">
    <citation type="journal article" date="2014" name="Int. J. Syst. Evol. Microbiol.">
        <title>Complete genome sequence of Corynebacterium casei LMG S-19264T (=DSM 44701T), isolated from a smear-ripened cheese.</title>
        <authorList>
            <consortium name="US DOE Joint Genome Institute (JGI-PGF)"/>
            <person name="Walter F."/>
            <person name="Albersmeier A."/>
            <person name="Kalinowski J."/>
            <person name="Ruckert C."/>
        </authorList>
    </citation>
    <scope>NUCLEOTIDE SEQUENCE</scope>
    <source>
        <strain evidence="3">JCM 3035</strain>
    </source>
</reference>
<gene>
    <name evidence="3" type="ORF">GCM10010094_42610</name>
</gene>
<dbReference type="PANTHER" id="PTHR30204:SF92">
    <property type="entry name" value="HTH-TYPE TRANSCRIPTIONAL REGULATOR ZNTR"/>
    <property type="match status" value="1"/>
</dbReference>
<comment type="caution">
    <text evidence="3">The sequence shown here is derived from an EMBL/GenBank/DDBJ whole genome shotgun (WGS) entry which is preliminary data.</text>
</comment>
<sequence length="276" mass="29685">MTFESGRSFTVEDVTSLRISQLAARTGVPPTTLRFYETAGLLTADRTPTGYRVYGEAAVERLAFIGAAKHLGLPLEEIAELLAVWDSGRCADVKADLRPRITAHITEAEARAAEVAAFTATLHRALDHLDALPDRSDRCDPECGFLSPRAPAARRVDVPLLPSRRAAEAGTTTAAEAEQWRTAPVACSLTADGIGERTAQWQRLTAGAERQDIPDGVRLTLPAERAGDVAALAAAEQRCCPFFDFRLHLDGPALHLEVRAPAEGTALLHELFTPAA</sequence>
<dbReference type="AlphaFoldDB" id="A0A917VGZ7"/>
<dbReference type="InterPro" id="IPR000551">
    <property type="entry name" value="MerR-type_HTH_dom"/>
</dbReference>
<dbReference type="Pfam" id="PF13411">
    <property type="entry name" value="MerR_1"/>
    <property type="match status" value="1"/>
</dbReference>
<keyword evidence="4" id="KW-1185">Reference proteome</keyword>
<keyword evidence="1" id="KW-0238">DNA-binding</keyword>
<proteinExistence type="predicted"/>
<feature type="domain" description="HTH merR-type" evidence="2">
    <location>
        <begin position="16"/>
        <end position="84"/>
    </location>
</feature>
<dbReference type="InterPro" id="IPR009061">
    <property type="entry name" value="DNA-bd_dom_put_sf"/>
</dbReference>
<name>A0A917VGZ7_9ACTN</name>
<dbReference type="SMART" id="SM00422">
    <property type="entry name" value="HTH_MERR"/>
    <property type="match status" value="1"/>
</dbReference>
<evidence type="ECO:0000313" key="3">
    <source>
        <dbReference type="EMBL" id="GGK76871.1"/>
    </source>
</evidence>
<organism evidence="3 4">
    <name type="scientific">Streptomyces flaveus</name>
    <dbReference type="NCBI Taxonomy" id="66370"/>
    <lineage>
        <taxon>Bacteria</taxon>
        <taxon>Bacillati</taxon>
        <taxon>Actinomycetota</taxon>
        <taxon>Actinomycetes</taxon>
        <taxon>Kitasatosporales</taxon>
        <taxon>Streptomycetaceae</taxon>
        <taxon>Streptomyces</taxon>
        <taxon>Streptomyces aurantiacus group</taxon>
    </lineage>
</organism>
<dbReference type="GO" id="GO:0003700">
    <property type="term" value="F:DNA-binding transcription factor activity"/>
    <property type="evidence" value="ECO:0007669"/>
    <property type="project" value="InterPro"/>
</dbReference>